<name>A0A067MIJ7_BOTB1</name>
<keyword evidence="4" id="KW-1185">Reference proteome</keyword>
<dbReference type="OrthoDB" id="2331083at2759"/>
<evidence type="ECO:0000256" key="2">
    <source>
        <dbReference type="SAM" id="SignalP"/>
    </source>
</evidence>
<accession>A0A067MIJ7</accession>
<keyword evidence="2" id="KW-0732">Signal</keyword>
<dbReference type="AlphaFoldDB" id="A0A067MIJ7"/>
<protein>
    <recommendedName>
        <fullName evidence="5">Purine nucleoside permease</fullName>
    </recommendedName>
</protein>
<feature type="signal peptide" evidence="2">
    <location>
        <begin position="1"/>
        <end position="19"/>
    </location>
</feature>
<dbReference type="PANTHER" id="PTHR38643:SF1">
    <property type="entry name" value="PURINE NUCLEOSIDE PERMEASE C285.05-RELATED"/>
    <property type="match status" value="1"/>
</dbReference>
<evidence type="ECO:0000256" key="1">
    <source>
        <dbReference type="PIRNR" id="PIRNR013171"/>
    </source>
</evidence>
<evidence type="ECO:0008006" key="5">
    <source>
        <dbReference type="Google" id="ProtNLM"/>
    </source>
</evidence>
<feature type="chain" id="PRO_5001645626" description="Purine nucleoside permease" evidence="2">
    <location>
        <begin position="20"/>
        <end position="364"/>
    </location>
</feature>
<keyword evidence="1" id="KW-0813">Transport</keyword>
<comment type="similarity">
    <text evidence="1">Belongs to the NUP family.</text>
</comment>
<evidence type="ECO:0000313" key="4">
    <source>
        <dbReference type="Proteomes" id="UP000027195"/>
    </source>
</evidence>
<dbReference type="EMBL" id="KL198033">
    <property type="protein sequence ID" value="KDQ15329.1"/>
    <property type="molecule type" value="Genomic_DNA"/>
</dbReference>
<gene>
    <name evidence="3" type="ORF">BOTBODRAFT_187430</name>
</gene>
<evidence type="ECO:0000313" key="3">
    <source>
        <dbReference type="EMBL" id="KDQ15329.1"/>
    </source>
</evidence>
<dbReference type="PANTHER" id="PTHR38643">
    <property type="entry name" value="PURINE NUCLEOSIDE PERMEASE C285.05-RELATED"/>
    <property type="match status" value="1"/>
</dbReference>
<comment type="function">
    <text evidence="1">Nucleoside permease that transports adenosine and guanosine.</text>
</comment>
<dbReference type="HOGENOM" id="CLU_031475_0_1_1"/>
<dbReference type="InParanoid" id="A0A067MIJ7"/>
<reference evidence="4" key="1">
    <citation type="journal article" date="2014" name="Proc. Natl. Acad. Sci. U.S.A.">
        <title>Extensive sampling of basidiomycete genomes demonstrates inadequacy of the white-rot/brown-rot paradigm for wood decay fungi.</title>
        <authorList>
            <person name="Riley R."/>
            <person name="Salamov A.A."/>
            <person name="Brown D.W."/>
            <person name="Nagy L.G."/>
            <person name="Floudas D."/>
            <person name="Held B.W."/>
            <person name="Levasseur A."/>
            <person name="Lombard V."/>
            <person name="Morin E."/>
            <person name="Otillar R."/>
            <person name="Lindquist E.A."/>
            <person name="Sun H."/>
            <person name="LaButti K.M."/>
            <person name="Schmutz J."/>
            <person name="Jabbour D."/>
            <person name="Luo H."/>
            <person name="Baker S.E."/>
            <person name="Pisabarro A.G."/>
            <person name="Walton J.D."/>
            <person name="Blanchette R.A."/>
            <person name="Henrissat B."/>
            <person name="Martin F."/>
            <person name="Cullen D."/>
            <person name="Hibbett D.S."/>
            <person name="Grigoriev I.V."/>
        </authorList>
    </citation>
    <scope>NUCLEOTIDE SEQUENCE [LARGE SCALE GENOMIC DNA]</scope>
    <source>
        <strain evidence="4">FD-172 SS1</strain>
    </source>
</reference>
<dbReference type="PIRSF" id="PIRSF013171">
    <property type="entry name" value="Pur_nuclsid_perm"/>
    <property type="match status" value="1"/>
</dbReference>
<sequence length="364" mass="38649">MFPHLWLFALLACIFLSEAKPVAPKIVLINHYGDEGSIWYGIPEFDLLAQNVSVPGLSIRYPDVHCTASGVVCQVITDEGEINAASTITALVLSSLFDLRKSYFLLGGVAGISPKAGTLGSVTFARFSVQVALQYEIDARERPENFSTGYIPQGTTGAGQYPTHIYGTEVYELNDALRQRAIAFAQKARLNDTADAQAYRALYANAPDFAAATAAPSITGCDTATSDVWWSGNLLAEAFEDTTKLFTNGSAAYCTTQQEANAVLAALVRGAVAGRVDFKRAINMRTASDFDRPAPGQTVAENLFNGQSAGYSASIANIYLAGVQVVQGILDGWDETFAAGVQPQNYVGDIVGSLGSTPPFGPGS</sequence>
<dbReference type="GO" id="GO:0055085">
    <property type="term" value="P:transmembrane transport"/>
    <property type="evidence" value="ECO:0007669"/>
    <property type="project" value="InterPro"/>
</dbReference>
<dbReference type="STRING" id="930990.A0A067MIJ7"/>
<dbReference type="Proteomes" id="UP000027195">
    <property type="component" value="Unassembled WGS sequence"/>
</dbReference>
<proteinExistence type="inferred from homology"/>
<dbReference type="GO" id="GO:0005783">
    <property type="term" value="C:endoplasmic reticulum"/>
    <property type="evidence" value="ECO:0007669"/>
    <property type="project" value="TreeGrafter"/>
</dbReference>
<organism evidence="3 4">
    <name type="scientific">Botryobasidium botryosum (strain FD-172 SS1)</name>
    <dbReference type="NCBI Taxonomy" id="930990"/>
    <lineage>
        <taxon>Eukaryota</taxon>
        <taxon>Fungi</taxon>
        <taxon>Dikarya</taxon>
        <taxon>Basidiomycota</taxon>
        <taxon>Agaricomycotina</taxon>
        <taxon>Agaricomycetes</taxon>
        <taxon>Cantharellales</taxon>
        <taxon>Botryobasidiaceae</taxon>
        <taxon>Botryobasidium</taxon>
    </lineage>
</organism>
<dbReference type="InterPro" id="IPR009486">
    <property type="entry name" value="Pur_nuclsid_perm"/>
</dbReference>
<dbReference type="Pfam" id="PF06516">
    <property type="entry name" value="NUP"/>
    <property type="match status" value="1"/>
</dbReference>